<dbReference type="Proteomes" id="UP000054843">
    <property type="component" value="Unassembled WGS sequence"/>
</dbReference>
<keyword evidence="4" id="KW-1185">Reference proteome</keyword>
<reference evidence="3 4" key="1">
    <citation type="submission" date="2015-01" db="EMBL/GenBank/DDBJ databases">
        <title>Evolution of Trichinella species and genotypes.</title>
        <authorList>
            <person name="Korhonen P.K."/>
            <person name="Edoardo P."/>
            <person name="Giuseppe L.R."/>
            <person name="Gasser R.B."/>
        </authorList>
    </citation>
    <scope>NUCLEOTIDE SEQUENCE [LARGE SCALE GENOMIC DNA]</scope>
    <source>
        <strain evidence="3">ISS1980</strain>
    </source>
</reference>
<protein>
    <submittedName>
        <fullName evidence="3">Uncharacterized protein</fullName>
    </submittedName>
</protein>
<gene>
    <name evidence="3" type="ORF">T10_9334</name>
</gene>
<evidence type="ECO:0000256" key="1">
    <source>
        <dbReference type="SAM" id="MobiDB-lite"/>
    </source>
</evidence>
<feature type="compositionally biased region" description="Polar residues" evidence="1">
    <location>
        <begin position="129"/>
        <end position="144"/>
    </location>
</feature>
<evidence type="ECO:0000313" key="3">
    <source>
        <dbReference type="EMBL" id="KRZ74876.1"/>
    </source>
</evidence>
<keyword evidence="2" id="KW-1133">Transmembrane helix</keyword>
<name>A0A0V1MTF3_9BILA</name>
<feature type="region of interest" description="Disordered" evidence="1">
    <location>
        <begin position="322"/>
        <end position="359"/>
    </location>
</feature>
<accession>A0A0V1MTF3</accession>
<feature type="transmembrane region" description="Helical" evidence="2">
    <location>
        <begin position="77"/>
        <end position="102"/>
    </location>
</feature>
<evidence type="ECO:0000256" key="2">
    <source>
        <dbReference type="SAM" id="Phobius"/>
    </source>
</evidence>
<dbReference type="OrthoDB" id="5918588at2759"/>
<comment type="caution">
    <text evidence="3">The sequence shown here is derived from an EMBL/GenBank/DDBJ whole genome shotgun (WGS) entry which is preliminary data.</text>
</comment>
<keyword evidence="2" id="KW-0472">Membrane</keyword>
<feature type="transmembrane region" description="Helical" evidence="2">
    <location>
        <begin position="12"/>
        <end position="33"/>
    </location>
</feature>
<feature type="region of interest" description="Disordered" evidence="1">
    <location>
        <begin position="116"/>
        <end position="155"/>
    </location>
</feature>
<dbReference type="AlphaFoldDB" id="A0A0V1MTF3"/>
<evidence type="ECO:0000313" key="4">
    <source>
        <dbReference type="Proteomes" id="UP000054843"/>
    </source>
</evidence>
<keyword evidence="2" id="KW-0812">Transmembrane</keyword>
<sequence>MKNAEHLCTFSLRFIVILVEVFRAVLVVGSNSFRFLSKLAFRIDLQVGAAVWFFPLVLWSFYLHWPKNTVESALIKFVFCVFLLCISLTHSLSLSLFVSFHYCLIMDEPPVLEKVERKRRGRPRKSDISLPSSSHSEFQGSQMLEQPRLPRNRKPNCRLSDLMVEYEVVRHRGRRRPFPMAFHQSNNQFLKDVPFATKTVHLDSSPYDMIRSTEQPLTTPSVGTMATASGVEFTSDDAPLQHQQEQQHEQEQEQEQQQQQDIEMLESRRFYKVYNRRPSLRRTAAMRYIGYKQRRRRRGTGSRLSRGHCTSALRLTHDFEEEPFAEETDQPPLIKREPSTLDNNGSEETFSTGESSQYRSMPPLLMETSSSSVYESSEHRFAKASQAHVSSLRAITANAPRSFSLINPPSLTPVTQPRSAVFATAIRSVRRSNPQFGIRRIVGVERSFGSTSTLAVRNSTPRHPLYSQGLGAMLSSSFTSTATNLNCSSTSIATSSGETPTLVSSRPSTMSSLPMGAVIANLTLPENILDDTFASDQSNDNSV</sequence>
<organism evidence="3 4">
    <name type="scientific">Trichinella papuae</name>
    <dbReference type="NCBI Taxonomy" id="268474"/>
    <lineage>
        <taxon>Eukaryota</taxon>
        <taxon>Metazoa</taxon>
        <taxon>Ecdysozoa</taxon>
        <taxon>Nematoda</taxon>
        <taxon>Enoplea</taxon>
        <taxon>Dorylaimia</taxon>
        <taxon>Trichinellida</taxon>
        <taxon>Trichinellidae</taxon>
        <taxon>Trichinella</taxon>
    </lineage>
</organism>
<feature type="region of interest" description="Disordered" evidence="1">
    <location>
        <begin position="238"/>
        <end position="260"/>
    </location>
</feature>
<feature type="compositionally biased region" description="Low complexity" evidence="1">
    <location>
        <begin position="346"/>
        <end position="356"/>
    </location>
</feature>
<dbReference type="EMBL" id="JYDO01000044">
    <property type="protein sequence ID" value="KRZ74876.1"/>
    <property type="molecule type" value="Genomic_DNA"/>
</dbReference>
<proteinExistence type="predicted"/>
<feature type="transmembrane region" description="Helical" evidence="2">
    <location>
        <begin position="45"/>
        <end position="65"/>
    </location>
</feature>